<proteinExistence type="predicted"/>
<sequence>MSSTAHTSQRQDEESPLLSDGAHLQKSKPPTPLPTGQIVTLLLLQLAEPITSHTILPFINQLVSELDIVGGDERKVGYYAGLIESLFFAAEAVTVLQWSRLSDRIGRKPVLLIGALGLTASNLCFGLSRTFWTLVVSRCLCGVLNGNNGLMKTMMAEVTDETNMAQGFSLLSVTWAIGTTVAPFSGGLLSRPHDHFPNLFSNHFWVQYPYFLPCAGAAGYAAFAFVVTWIFLKETNKHRTPSQPRGDTPYSEQDPSTVLHQAEDAALAPEAPNGQFYQQAPSPPLSKLMTRPVLLSISNYAFLALLDIALFGLLPLVFSTPIELGGLGLSPAIIGTCLGTFGLLNGTLQAIFFSKIVKRFGPKRVFMTGMANFIVIYLIFPITNLCARRTGLSLFVWFLVLLQLASMAVMDMSFGCIFMFISTSVPNRQSLAATNGLAQTIISVQRAVGPAMATSLFAFSLEKNVMGGNFVYVVLILMSLSSLYLANQLPLNTWKIIEEDGPTLRN</sequence>
<dbReference type="Proteomes" id="UP000814140">
    <property type="component" value="Unassembled WGS sequence"/>
</dbReference>
<evidence type="ECO:0000313" key="2">
    <source>
        <dbReference type="Proteomes" id="UP000814140"/>
    </source>
</evidence>
<organism evidence="1 2">
    <name type="scientific">Artomyces pyxidatus</name>
    <dbReference type="NCBI Taxonomy" id="48021"/>
    <lineage>
        <taxon>Eukaryota</taxon>
        <taxon>Fungi</taxon>
        <taxon>Dikarya</taxon>
        <taxon>Basidiomycota</taxon>
        <taxon>Agaricomycotina</taxon>
        <taxon>Agaricomycetes</taxon>
        <taxon>Russulales</taxon>
        <taxon>Auriscalpiaceae</taxon>
        <taxon>Artomyces</taxon>
    </lineage>
</organism>
<evidence type="ECO:0000313" key="1">
    <source>
        <dbReference type="EMBL" id="KAI0059263.1"/>
    </source>
</evidence>
<reference evidence="1" key="2">
    <citation type="journal article" date="2022" name="New Phytol.">
        <title>Evolutionary transition to the ectomycorrhizal habit in the genomes of a hyperdiverse lineage of mushroom-forming fungi.</title>
        <authorList>
            <person name="Looney B."/>
            <person name="Miyauchi S."/>
            <person name="Morin E."/>
            <person name="Drula E."/>
            <person name="Courty P.E."/>
            <person name="Kohler A."/>
            <person name="Kuo A."/>
            <person name="LaButti K."/>
            <person name="Pangilinan J."/>
            <person name="Lipzen A."/>
            <person name="Riley R."/>
            <person name="Andreopoulos W."/>
            <person name="He G."/>
            <person name="Johnson J."/>
            <person name="Nolan M."/>
            <person name="Tritt A."/>
            <person name="Barry K.W."/>
            <person name="Grigoriev I.V."/>
            <person name="Nagy L.G."/>
            <person name="Hibbett D."/>
            <person name="Henrissat B."/>
            <person name="Matheny P.B."/>
            <person name="Labbe J."/>
            <person name="Martin F.M."/>
        </authorList>
    </citation>
    <scope>NUCLEOTIDE SEQUENCE</scope>
    <source>
        <strain evidence="1">HHB10654</strain>
    </source>
</reference>
<protein>
    <submittedName>
        <fullName evidence="1">MFS general substrate transporter</fullName>
    </submittedName>
</protein>
<name>A0ACB8SRX5_9AGAM</name>
<comment type="caution">
    <text evidence="1">The sequence shown here is derived from an EMBL/GenBank/DDBJ whole genome shotgun (WGS) entry which is preliminary data.</text>
</comment>
<dbReference type="EMBL" id="MU277228">
    <property type="protein sequence ID" value="KAI0059263.1"/>
    <property type="molecule type" value="Genomic_DNA"/>
</dbReference>
<gene>
    <name evidence="1" type="ORF">BV25DRAFT_1918719</name>
</gene>
<reference evidence="1" key="1">
    <citation type="submission" date="2021-03" db="EMBL/GenBank/DDBJ databases">
        <authorList>
            <consortium name="DOE Joint Genome Institute"/>
            <person name="Ahrendt S."/>
            <person name="Looney B.P."/>
            <person name="Miyauchi S."/>
            <person name="Morin E."/>
            <person name="Drula E."/>
            <person name="Courty P.E."/>
            <person name="Chicoki N."/>
            <person name="Fauchery L."/>
            <person name="Kohler A."/>
            <person name="Kuo A."/>
            <person name="Labutti K."/>
            <person name="Pangilinan J."/>
            <person name="Lipzen A."/>
            <person name="Riley R."/>
            <person name="Andreopoulos W."/>
            <person name="He G."/>
            <person name="Johnson J."/>
            <person name="Barry K.W."/>
            <person name="Grigoriev I.V."/>
            <person name="Nagy L."/>
            <person name="Hibbett D."/>
            <person name="Henrissat B."/>
            <person name="Matheny P.B."/>
            <person name="Labbe J."/>
            <person name="Martin F."/>
        </authorList>
    </citation>
    <scope>NUCLEOTIDE SEQUENCE</scope>
    <source>
        <strain evidence="1">HHB10654</strain>
    </source>
</reference>
<accession>A0ACB8SRX5</accession>
<keyword evidence="2" id="KW-1185">Reference proteome</keyword>